<dbReference type="GO" id="GO:0042586">
    <property type="term" value="F:peptide deformylase activity"/>
    <property type="evidence" value="ECO:0007669"/>
    <property type="project" value="UniProtKB-EC"/>
</dbReference>
<dbReference type="InterPro" id="IPR056690">
    <property type="entry name" value="DUF7788"/>
</dbReference>
<dbReference type="SUPFAM" id="SSF56420">
    <property type="entry name" value="Peptide deformylase"/>
    <property type="match status" value="1"/>
</dbReference>
<feature type="region of interest" description="Disordered" evidence="3">
    <location>
        <begin position="1"/>
        <end position="69"/>
    </location>
</feature>
<dbReference type="EMBL" id="LSRX01000021">
    <property type="protein sequence ID" value="OLQ13942.1"/>
    <property type="molecule type" value="Genomic_DNA"/>
</dbReference>
<dbReference type="Gene3D" id="3.90.45.10">
    <property type="entry name" value="Peptide deformylase"/>
    <property type="match status" value="1"/>
</dbReference>
<dbReference type="InterPro" id="IPR011205">
    <property type="entry name" value="UCP015417_vWA"/>
</dbReference>
<feature type="domain" description="DUF2828" evidence="4">
    <location>
        <begin position="611"/>
        <end position="1065"/>
    </location>
</feature>
<feature type="domain" description="DUF7788" evidence="5">
    <location>
        <begin position="1067"/>
        <end position="1256"/>
    </location>
</feature>
<evidence type="ECO:0000256" key="1">
    <source>
        <dbReference type="ARBA" id="ARBA00010759"/>
    </source>
</evidence>
<evidence type="ECO:0000256" key="2">
    <source>
        <dbReference type="ARBA" id="ARBA00012175"/>
    </source>
</evidence>
<proteinExistence type="inferred from homology"/>
<dbReference type="PANTHER" id="PTHR31373">
    <property type="entry name" value="OS06G0652100 PROTEIN"/>
    <property type="match status" value="1"/>
</dbReference>
<name>A0A1Q9F2V2_SYMMI</name>
<evidence type="ECO:0000313" key="6">
    <source>
        <dbReference type="EMBL" id="OLQ13942.1"/>
    </source>
</evidence>
<accession>A0A1Q9F2V2</accession>
<dbReference type="CDD" id="cd00487">
    <property type="entry name" value="Pep_deformylase"/>
    <property type="match status" value="1"/>
</dbReference>
<keyword evidence="7" id="KW-1185">Reference proteome</keyword>
<dbReference type="InterPro" id="IPR036821">
    <property type="entry name" value="Peptide_deformylase_sf"/>
</dbReference>
<evidence type="ECO:0000313" key="7">
    <source>
        <dbReference type="Proteomes" id="UP000186817"/>
    </source>
</evidence>
<gene>
    <name evidence="6" type="primary">def</name>
    <name evidence="6" type="ORF">AK812_SmicGene1929</name>
</gene>
<sequence>MGHEKHEAGGCFEFLPRRDQVDPDSDQEAPRFLQKYKRRRDFPSSLPTPACSRLETSLPATGTPEDDLPLAAETPPVRSAKQKYVLRTFGVSSMSKEEVKQSVRDGAAHIMEELNPSETIAKMRKSKSPRNYESFMEWAAYVALSCKSEAKRGAEVYLAQVEDYLPLASRDCDVRNVYGDSPHECKCTECRRGKVRMCVAFQMVIDEEGAKLRKKASSRAVGFDFSQPAADLGNLVHFSRRISKRILFGKALDTREAGRRAVLVATAMLAGLGGRTHAASGMDSSKWSGTQIRMDTLAEAVARLRSGTRSFPMARYPDPILRRVAEPVAESAFQSPEDLNLLARALEVAARTEGAVGLAASQVGVNARIIFLDQDVLGEAAPRILVNPRITERSSEGDMRWWRECCLVLPPDVLVTLLRDATVSVEYFDIMGRLQTQSLEGEAARALQHELDHLNGVLILDHATDDEDLDSKIFPALKSLESPEHARRQQAVFARTMQSQGSSGDASRRATKEHMLSVPRLAAVPSSLLRKAATPSSLCHSRTTLPVPIIPRIPDFGTGDAGSSAPSVMQLLVPLAVGRAARRGIAAIQPSTSHSSSRISEIDPGPQLASTENGAIAFATSGQACVDFLFRVVPGMKQKELLRLLRSAWNEDPLTATKLVMQLGDPRQGKSNRDNHQLCLLWLWRNFPATVLANIRSGALSHHTCIKGMLDLLMYAAWDAEDFLSKDLEAHPDRGTVGPQRQERKSAAFLQQKKLNGAARRAKEQEGRAARIKAFCEKLAEEGLGKEEDFRVPRKWRDESVPKRMPWIEKEEWISDKIKAKFADYCEKVDWEKNAKLHAEAKERISEQRLSVRKLYATDANLRELYDTVADEFANSLQKLCRILHKHSEGQELTREERLALTGSLVPKWAPTSQGMHDKRTDIVQGIVERLFPKERYMIPGGTFEDYVSRMKDKYRQEVLTPLRKLTEVPESCVGREQWGEVNYNRMASRCRLLYGQSVYAKHDPERYAAHIEMALTRKGGVKGGAVMPHELVYKVLGECSKLEEREVEAQWRDLVADVRESGALGQCLAVCDVSGSMYGIPMNVAIALSLLVSEVAEGPWNGKICTFSRNPEFVTIPSGPTTTLSSRAKATEDLDWGMNTDFLKVFTEMLRIAVENGVPGEKMPKTLFVFSDMQFDQATCDGYGKNFDWSTTHQQILQKFRTAGYGLHVPEIVYWNLADSCARGRLPTMANQEGVVMLSGFSQGMLKSFLSNKLPERTSPLEQLRAMIESEYYDKVVVASEDLPQAAPRPGLAEVLFS</sequence>
<dbReference type="OrthoDB" id="1149618at2759"/>
<dbReference type="PRINTS" id="PR01576">
    <property type="entry name" value="PDEFORMYLASE"/>
</dbReference>
<dbReference type="EC" id="3.5.1.88" evidence="2"/>
<dbReference type="Gene3D" id="3.40.50.410">
    <property type="entry name" value="von Willebrand factor, type A domain"/>
    <property type="match status" value="1"/>
</dbReference>
<protein>
    <recommendedName>
        <fullName evidence="2">peptide deformylase</fullName>
        <ecNumber evidence="2">3.5.1.88</ecNumber>
    </recommendedName>
</protein>
<comment type="caution">
    <text evidence="6">The sequence shown here is derived from an EMBL/GenBank/DDBJ whole genome shotgun (WGS) entry which is preliminary data.</text>
</comment>
<dbReference type="Pfam" id="PF25043">
    <property type="entry name" value="DUF7788"/>
    <property type="match status" value="1"/>
</dbReference>
<evidence type="ECO:0000259" key="5">
    <source>
        <dbReference type="Pfam" id="PF25043"/>
    </source>
</evidence>
<dbReference type="Pfam" id="PF11443">
    <property type="entry name" value="DUF2828"/>
    <property type="match status" value="1"/>
</dbReference>
<dbReference type="HAMAP" id="MF_00163">
    <property type="entry name" value="Pep_deformylase"/>
    <property type="match status" value="1"/>
</dbReference>
<organism evidence="6 7">
    <name type="scientific">Symbiodinium microadriaticum</name>
    <name type="common">Dinoflagellate</name>
    <name type="synonym">Zooxanthella microadriatica</name>
    <dbReference type="NCBI Taxonomy" id="2951"/>
    <lineage>
        <taxon>Eukaryota</taxon>
        <taxon>Sar</taxon>
        <taxon>Alveolata</taxon>
        <taxon>Dinophyceae</taxon>
        <taxon>Suessiales</taxon>
        <taxon>Symbiodiniaceae</taxon>
        <taxon>Symbiodinium</taxon>
    </lineage>
</organism>
<dbReference type="PANTHER" id="PTHR31373:SF27">
    <property type="entry name" value="TROVE DOMAIN-CONTAINING PROTEIN"/>
    <property type="match status" value="1"/>
</dbReference>
<reference evidence="6 7" key="1">
    <citation type="submission" date="2016-02" db="EMBL/GenBank/DDBJ databases">
        <title>Genome analysis of coral dinoflagellate symbionts highlights evolutionary adaptations to a symbiotic lifestyle.</title>
        <authorList>
            <person name="Aranda M."/>
            <person name="Li Y."/>
            <person name="Liew Y.J."/>
            <person name="Baumgarten S."/>
            <person name="Simakov O."/>
            <person name="Wilson M."/>
            <person name="Piel J."/>
            <person name="Ashoor H."/>
            <person name="Bougouffa S."/>
            <person name="Bajic V.B."/>
            <person name="Ryu T."/>
            <person name="Ravasi T."/>
            <person name="Bayer T."/>
            <person name="Micklem G."/>
            <person name="Kim H."/>
            <person name="Bhak J."/>
            <person name="Lajeunesse T.C."/>
            <person name="Voolstra C.R."/>
        </authorList>
    </citation>
    <scope>NUCLEOTIDE SEQUENCE [LARGE SCALE GENOMIC DNA]</scope>
    <source>
        <strain evidence="6 7">CCMP2467</strain>
    </source>
</reference>
<dbReference type="Proteomes" id="UP000186817">
    <property type="component" value="Unassembled WGS sequence"/>
</dbReference>
<evidence type="ECO:0000259" key="4">
    <source>
        <dbReference type="Pfam" id="PF11443"/>
    </source>
</evidence>
<comment type="similarity">
    <text evidence="1">Belongs to the polypeptide deformylase family.</text>
</comment>
<dbReference type="CDD" id="cd00198">
    <property type="entry name" value="vWFA"/>
    <property type="match status" value="1"/>
</dbReference>
<evidence type="ECO:0000256" key="3">
    <source>
        <dbReference type="SAM" id="MobiDB-lite"/>
    </source>
</evidence>
<dbReference type="InterPro" id="IPR023635">
    <property type="entry name" value="Peptide_deformylase"/>
</dbReference>
<dbReference type="SUPFAM" id="SSF53300">
    <property type="entry name" value="vWA-like"/>
    <property type="match status" value="1"/>
</dbReference>
<dbReference type="InterPro" id="IPR058580">
    <property type="entry name" value="DUF2828"/>
</dbReference>
<dbReference type="InterPro" id="IPR036465">
    <property type="entry name" value="vWFA_dom_sf"/>
</dbReference>
<dbReference type="Pfam" id="PF01327">
    <property type="entry name" value="Pep_deformylase"/>
    <property type="match status" value="1"/>
</dbReference>